<keyword evidence="2" id="KW-1185">Reference proteome</keyword>
<evidence type="ECO:0000313" key="2">
    <source>
        <dbReference type="Proteomes" id="UP001630127"/>
    </source>
</evidence>
<organism evidence="1 2">
    <name type="scientific">Cinchona calisaya</name>
    <dbReference type="NCBI Taxonomy" id="153742"/>
    <lineage>
        <taxon>Eukaryota</taxon>
        <taxon>Viridiplantae</taxon>
        <taxon>Streptophyta</taxon>
        <taxon>Embryophyta</taxon>
        <taxon>Tracheophyta</taxon>
        <taxon>Spermatophyta</taxon>
        <taxon>Magnoliopsida</taxon>
        <taxon>eudicotyledons</taxon>
        <taxon>Gunneridae</taxon>
        <taxon>Pentapetalae</taxon>
        <taxon>asterids</taxon>
        <taxon>lamiids</taxon>
        <taxon>Gentianales</taxon>
        <taxon>Rubiaceae</taxon>
        <taxon>Cinchonoideae</taxon>
        <taxon>Cinchoneae</taxon>
        <taxon>Cinchona</taxon>
    </lineage>
</organism>
<sequence>MVAETFLCEAIAGRNILEEESIIGNKNPTKEGVSTQASKGSSVNLHSKSSIIPAICIYELVEPEGDQSGVTLATNLGGVTTKPATSYALGKRE</sequence>
<protein>
    <submittedName>
        <fullName evidence="1">Uncharacterized protein</fullName>
    </submittedName>
</protein>
<gene>
    <name evidence="1" type="ORF">ACH5RR_041115</name>
</gene>
<proteinExistence type="predicted"/>
<dbReference type="Proteomes" id="UP001630127">
    <property type="component" value="Unassembled WGS sequence"/>
</dbReference>
<evidence type="ECO:0000313" key="1">
    <source>
        <dbReference type="EMBL" id="KAL3498383.1"/>
    </source>
</evidence>
<name>A0ABD2XU30_9GENT</name>
<comment type="caution">
    <text evidence="1">The sequence shown here is derived from an EMBL/GenBank/DDBJ whole genome shotgun (WGS) entry which is preliminary data.</text>
</comment>
<dbReference type="EMBL" id="JBJUIK010000017">
    <property type="protein sequence ID" value="KAL3498383.1"/>
    <property type="molecule type" value="Genomic_DNA"/>
</dbReference>
<reference evidence="1 2" key="1">
    <citation type="submission" date="2024-11" db="EMBL/GenBank/DDBJ databases">
        <title>A near-complete genome assembly of Cinchona calisaya.</title>
        <authorList>
            <person name="Lian D.C."/>
            <person name="Zhao X.W."/>
            <person name="Wei L."/>
        </authorList>
    </citation>
    <scope>NUCLEOTIDE SEQUENCE [LARGE SCALE GENOMIC DNA]</scope>
    <source>
        <tissue evidence="1">Nenye</tissue>
    </source>
</reference>
<dbReference type="AlphaFoldDB" id="A0ABD2XU30"/>
<accession>A0ABD2XU30</accession>